<dbReference type="STRING" id="314260.PB2503_08604"/>
<dbReference type="Pfam" id="PF07963">
    <property type="entry name" value="N_methyl"/>
    <property type="match status" value="1"/>
</dbReference>
<evidence type="ECO:0000256" key="4">
    <source>
        <dbReference type="ARBA" id="ARBA00022481"/>
    </source>
</evidence>
<dbReference type="RefSeq" id="WP_013300750.1">
    <property type="nucleotide sequence ID" value="NC_014414.1"/>
</dbReference>
<evidence type="ECO:0000256" key="7">
    <source>
        <dbReference type="ARBA" id="ARBA00022989"/>
    </source>
</evidence>
<reference evidence="12" key="1">
    <citation type="submission" date="2010-08" db="EMBL/GenBank/DDBJ databases">
        <title>Genome sequence of Parvularcula bermudensis HTCC2503.</title>
        <authorList>
            <person name="Kang D.-M."/>
            <person name="Oh H.-M."/>
            <person name="Cho J.-C."/>
        </authorList>
    </citation>
    <scope>NUCLEOTIDE SEQUENCE [LARGE SCALE GENOMIC DNA]</scope>
    <source>
        <strain evidence="12">ATCC BAA-594 / HTCC2503 / KCTC 12087</strain>
    </source>
</reference>
<dbReference type="InterPro" id="IPR012902">
    <property type="entry name" value="N_methyl_site"/>
</dbReference>
<dbReference type="Pfam" id="PF02501">
    <property type="entry name" value="T2SSI"/>
    <property type="match status" value="1"/>
</dbReference>
<protein>
    <recommendedName>
        <fullName evidence="9">Type II secretion system protein I</fullName>
        <shortName evidence="9">T2SS minor pseudopilin I</shortName>
    </recommendedName>
</protein>
<evidence type="ECO:0000256" key="9">
    <source>
        <dbReference type="RuleBase" id="RU368030"/>
    </source>
</evidence>
<evidence type="ECO:0000256" key="3">
    <source>
        <dbReference type="ARBA" id="ARBA00022475"/>
    </source>
</evidence>
<dbReference type="InterPro" id="IPR010052">
    <property type="entry name" value="T2SS_protein-GspI"/>
</dbReference>
<dbReference type="OrthoDB" id="7189314at2"/>
<comment type="subunit">
    <text evidence="9">Type II secretion is composed of four main components: the outer membrane complex, the inner membrane complex, the cytoplasmic secretion ATPase and the periplasm-spanning pseudopilus.</text>
</comment>
<sequence length="124" mass="13615">MRRAERGLTLLEVLVAILVLSFAVGATLRLIGQETANSVALRTNMLARIAAENVMVDVMLAARQGQILEEGSTQIGERTFLWAVERTRLLEGVDEVTVVIRDPETDQDRSLASLSTLEIGRRAP</sequence>
<gene>
    <name evidence="11" type="ordered locus">PB2503_08604</name>
</gene>
<keyword evidence="3" id="KW-1003">Cell membrane</keyword>
<dbReference type="GO" id="GO:0015628">
    <property type="term" value="P:protein secretion by the type II secretion system"/>
    <property type="evidence" value="ECO:0007669"/>
    <property type="project" value="UniProtKB-UniRule"/>
</dbReference>
<dbReference type="EMBL" id="CP002156">
    <property type="protein sequence ID" value="ADM09776.1"/>
    <property type="molecule type" value="Genomic_DNA"/>
</dbReference>
<dbReference type="KEGG" id="pbr:PB2503_08604"/>
<dbReference type="NCBIfam" id="TIGR01707">
    <property type="entry name" value="gspI"/>
    <property type="match status" value="1"/>
</dbReference>
<dbReference type="PANTHER" id="PTHR38779:SF2">
    <property type="entry name" value="TYPE II SECRETION SYSTEM PROTEIN I-RELATED"/>
    <property type="match status" value="1"/>
</dbReference>
<keyword evidence="7" id="KW-1133">Transmembrane helix</keyword>
<evidence type="ECO:0000256" key="5">
    <source>
        <dbReference type="ARBA" id="ARBA00022519"/>
    </source>
</evidence>
<comment type="function">
    <text evidence="9">Component of the type II secretion system required for the energy-dependent secretion of extracellular factors such as proteases and toxins from the periplasm.</text>
</comment>
<accession>E0TBQ5</accession>
<evidence type="ECO:0000313" key="11">
    <source>
        <dbReference type="EMBL" id="ADM09776.1"/>
    </source>
</evidence>
<dbReference type="PANTHER" id="PTHR38779">
    <property type="entry name" value="TYPE II SECRETION SYSTEM PROTEIN I-RELATED"/>
    <property type="match status" value="1"/>
</dbReference>
<proteinExistence type="inferred from homology"/>
<dbReference type="AlphaFoldDB" id="E0TBQ5"/>
<dbReference type="InterPro" id="IPR003413">
    <property type="entry name" value="T2SS_GspI_C"/>
</dbReference>
<comment type="similarity">
    <text evidence="2 9">Belongs to the GSP I family.</text>
</comment>
<name>E0TBQ5_PARBH</name>
<evidence type="ECO:0000259" key="10">
    <source>
        <dbReference type="Pfam" id="PF02501"/>
    </source>
</evidence>
<comment type="PTM">
    <text evidence="9">Cleaved by prepilin peptidase.</text>
</comment>
<evidence type="ECO:0000256" key="2">
    <source>
        <dbReference type="ARBA" id="ARBA00008358"/>
    </source>
</evidence>
<comment type="subcellular location">
    <subcellularLocation>
        <location evidence="1 9">Cell inner membrane</location>
        <topology evidence="1 9">Single-pass membrane protein</topology>
    </subcellularLocation>
</comment>
<dbReference type="HOGENOM" id="CLU_2001644_0_0_5"/>
<dbReference type="GO" id="GO:0015627">
    <property type="term" value="C:type II protein secretion system complex"/>
    <property type="evidence" value="ECO:0007669"/>
    <property type="project" value="UniProtKB-UniRule"/>
</dbReference>
<dbReference type="Gene3D" id="3.30.1300.30">
    <property type="entry name" value="GSPII I/J protein-like"/>
    <property type="match status" value="1"/>
</dbReference>
<feature type="domain" description="Type II secretion system protein GspI C-terminal" evidence="10">
    <location>
        <begin position="41"/>
        <end position="117"/>
    </location>
</feature>
<evidence type="ECO:0000313" key="12">
    <source>
        <dbReference type="Proteomes" id="UP000001302"/>
    </source>
</evidence>
<keyword evidence="5 9" id="KW-0997">Cell inner membrane</keyword>
<dbReference type="SUPFAM" id="SSF54523">
    <property type="entry name" value="Pili subunits"/>
    <property type="match status" value="1"/>
</dbReference>
<dbReference type="GO" id="GO:0005886">
    <property type="term" value="C:plasma membrane"/>
    <property type="evidence" value="ECO:0007669"/>
    <property type="project" value="UniProtKB-SubCell"/>
</dbReference>
<keyword evidence="6" id="KW-0812">Transmembrane</keyword>
<evidence type="ECO:0000256" key="8">
    <source>
        <dbReference type="ARBA" id="ARBA00023136"/>
    </source>
</evidence>
<keyword evidence="4 9" id="KW-0488">Methylation</keyword>
<organism evidence="11 12">
    <name type="scientific">Parvularcula bermudensis (strain ATCC BAA-594 / HTCC2503 / KCTC 12087)</name>
    <dbReference type="NCBI Taxonomy" id="314260"/>
    <lineage>
        <taxon>Bacteria</taxon>
        <taxon>Pseudomonadati</taxon>
        <taxon>Pseudomonadota</taxon>
        <taxon>Alphaproteobacteria</taxon>
        <taxon>Parvularculales</taxon>
        <taxon>Parvularculaceae</taxon>
        <taxon>Parvularcula</taxon>
    </lineage>
</organism>
<evidence type="ECO:0000256" key="1">
    <source>
        <dbReference type="ARBA" id="ARBA00004377"/>
    </source>
</evidence>
<dbReference type="NCBIfam" id="TIGR02532">
    <property type="entry name" value="IV_pilin_GFxxxE"/>
    <property type="match status" value="1"/>
</dbReference>
<dbReference type="PROSITE" id="PS00409">
    <property type="entry name" value="PROKAR_NTER_METHYL"/>
    <property type="match status" value="1"/>
</dbReference>
<keyword evidence="8" id="KW-0472">Membrane</keyword>
<dbReference type="InterPro" id="IPR045584">
    <property type="entry name" value="Pilin-like"/>
</dbReference>
<dbReference type="Proteomes" id="UP000001302">
    <property type="component" value="Chromosome"/>
</dbReference>
<keyword evidence="12" id="KW-1185">Reference proteome</keyword>
<evidence type="ECO:0000256" key="6">
    <source>
        <dbReference type="ARBA" id="ARBA00022692"/>
    </source>
</evidence>
<reference evidence="11 12" key="2">
    <citation type="journal article" date="2011" name="J. Bacteriol.">
        <title>Complete genome sequence of strain HTCC2503T of Parvularcula bermudensis, the type species of the order "Parvularculales" in the class Alphaproteobacteria.</title>
        <authorList>
            <person name="Oh H.M."/>
            <person name="Kang I."/>
            <person name="Vergin K.L."/>
            <person name="Kang D."/>
            <person name="Rhee K.H."/>
            <person name="Giovannoni S.J."/>
            <person name="Cho J.C."/>
        </authorList>
    </citation>
    <scope>NUCLEOTIDE SEQUENCE [LARGE SCALE GENOMIC DNA]</scope>
    <source>
        <strain evidence="12">ATCC BAA-594 / HTCC2503 / KCTC 12087</strain>
    </source>
</reference>